<keyword evidence="8" id="KW-1185">Reference proteome</keyword>
<feature type="domain" description="Maltose/galactoside acetyltransferase" evidence="6">
    <location>
        <begin position="4"/>
        <end position="59"/>
    </location>
</feature>
<dbReference type="SMART" id="SM01266">
    <property type="entry name" value="Mac"/>
    <property type="match status" value="1"/>
</dbReference>
<name>A0ABS4P886_9GAMM</name>
<gene>
    <name evidence="7" type="ORF">J2125_002053</name>
</gene>
<evidence type="ECO:0000313" key="7">
    <source>
        <dbReference type="EMBL" id="MBP2168861.1"/>
    </source>
</evidence>
<dbReference type="InterPro" id="IPR039369">
    <property type="entry name" value="LacA-like"/>
</dbReference>
<comment type="similarity">
    <text evidence="1 5">Belongs to the transferase hexapeptide repeat family.</text>
</comment>
<dbReference type="Gene3D" id="2.160.10.10">
    <property type="entry name" value="Hexapeptide repeat proteins"/>
    <property type="match status" value="1"/>
</dbReference>
<evidence type="ECO:0000259" key="6">
    <source>
        <dbReference type="SMART" id="SM01266"/>
    </source>
</evidence>
<evidence type="ECO:0000256" key="4">
    <source>
        <dbReference type="ARBA" id="ARBA00023315"/>
    </source>
</evidence>
<accession>A0ABS4P886</accession>
<organism evidence="7 8">
    <name type="scientific">Winslowiella toletana</name>
    <dbReference type="NCBI Taxonomy" id="92490"/>
    <lineage>
        <taxon>Bacteria</taxon>
        <taxon>Pseudomonadati</taxon>
        <taxon>Pseudomonadota</taxon>
        <taxon>Gammaproteobacteria</taxon>
        <taxon>Enterobacterales</taxon>
        <taxon>Erwiniaceae</taxon>
        <taxon>Winslowiella</taxon>
    </lineage>
</organism>
<dbReference type="InterPro" id="IPR001451">
    <property type="entry name" value="Hexapep"/>
</dbReference>
<keyword evidence="3" id="KW-0677">Repeat</keyword>
<dbReference type="Proteomes" id="UP001195624">
    <property type="component" value="Unassembled WGS sequence"/>
</dbReference>
<evidence type="ECO:0000256" key="1">
    <source>
        <dbReference type="ARBA" id="ARBA00007274"/>
    </source>
</evidence>
<sequence length="195" mass="21129">MKEMEKAAAGLLYDANYDQDVLRQRDEAKSALYDYNHLHPHKGAERTAIIKSLLGKTGENILVESPFWCDYGYNIEVGENFYANVNLVILDGAKVTIGDNAFIAPNVGLYTAGHPLDAERRNQGLEYAFPITIGNNVWIGAAVSVMPGVTIGDGCVIGAGSVVTKDLPANVLAMGNPCRVVREISEADTLKYRPA</sequence>
<reference evidence="7 8" key="1">
    <citation type="submission" date="2021-03" db="EMBL/GenBank/DDBJ databases">
        <authorList>
            <person name="D'Agostino P."/>
            <person name="Huntemann M."/>
            <person name="Clum A."/>
            <person name="Spunde A."/>
            <person name="Palaniappan K."/>
            <person name="Ritter S."/>
            <person name="Mikhailova N."/>
            <person name="Chen I.-M."/>
            <person name="Stamatis D."/>
            <person name="Reddy T."/>
            <person name="O'Malley R."/>
            <person name="Daum C."/>
            <person name="Shapiro N."/>
            <person name="Ivanova N."/>
            <person name="Kyrpides N."/>
            <person name="Woyke T."/>
        </authorList>
    </citation>
    <scope>NUCLEOTIDE SEQUENCE [LARGE SCALE GENOMIC DNA]</scope>
    <source>
        <strain evidence="7 8">WS4403</strain>
    </source>
</reference>
<evidence type="ECO:0000256" key="2">
    <source>
        <dbReference type="ARBA" id="ARBA00022679"/>
    </source>
</evidence>
<dbReference type="InterPro" id="IPR011004">
    <property type="entry name" value="Trimer_LpxA-like_sf"/>
</dbReference>
<dbReference type="Pfam" id="PF00132">
    <property type="entry name" value="Hexapep"/>
    <property type="match status" value="1"/>
</dbReference>
<keyword evidence="2 5" id="KW-0808">Transferase</keyword>
<dbReference type="EC" id="2.3.1.-" evidence="5"/>
<dbReference type="RefSeq" id="WP_017799646.1">
    <property type="nucleotide sequence ID" value="NZ_JAGGMQ010000001.1"/>
</dbReference>
<dbReference type="SUPFAM" id="SSF51161">
    <property type="entry name" value="Trimeric LpxA-like enzymes"/>
    <property type="match status" value="1"/>
</dbReference>
<dbReference type="CDD" id="cd03357">
    <property type="entry name" value="LbH_MAT_GAT"/>
    <property type="match status" value="1"/>
</dbReference>
<dbReference type="PANTHER" id="PTHR43017:SF1">
    <property type="entry name" value="ACETYLTRANSFERASE YJL218W-RELATED"/>
    <property type="match status" value="1"/>
</dbReference>
<dbReference type="EMBL" id="JAGGMQ010000001">
    <property type="protein sequence ID" value="MBP2168861.1"/>
    <property type="molecule type" value="Genomic_DNA"/>
</dbReference>
<dbReference type="InterPro" id="IPR024688">
    <property type="entry name" value="Mac_dom"/>
</dbReference>
<comment type="caution">
    <text evidence="7">The sequence shown here is derived from an EMBL/GenBank/DDBJ whole genome shotgun (WGS) entry which is preliminary data.</text>
</comment>
<reference evidence="8" key="2">
    <citation type="submission" date="2023-07" db="EMBL/GenBank/DDBJ databases">
        <title>Genome mining of underrepresented organisms for secondary metabolites.</title>
        <authorList>
            <person name="D'Agostino P.M."/>
        </authorList>
    </citation>
    <scope>NUCLEOTIDE SEQUENCE [LARGE SCALE GENOMIC DNA]</scope>
    <source>
        <strain evidence="8">WS4403</strain>
    </source>
</reference>
<proteinExistence type="inferred from homology"/>
<evidence type="ECO:0000256" key="5">
    <source>
        <dbReference type="RuleBase" id="RU367021"/>
    </source>
</evidence>
<protein>
    <recommendedName>
        <fullName evidence="5">Acetyltransferase</fullName>
        <ecNumber evidence="5">2.3.1.-</ecNumber>
    </recommendedName>
</protein>
<evidence type="ECO:0000256" key="3">
    <source>
        <dbReference type="ARBA" id="ARBA00022737"/>
    </source>
</evidence>
<evidence type="ECO:0000313" key="8">
    <source>
        <dbReference type="Proteomes" id="UP001195624"/>
    </source>
</evidence>
<dbReference type="Pfam" id="PF12464">
    <property type="entry name" value="Mac"/>
    <property type="match status" value="1"/>
</dbReference>
<keyword evidence="4 5" id="KW-0012">Acyltransferase</keyword>
<dbReference type="PANTHER" id="PTHR43017">
    <property type="entry name" value="GALACTOSIDE O-ACETYLTRANSFERASE"/>
    <property type="match status" value="1"/>
</dbReference>